<keyword evidence="2" id="KW-1185">Reference proteome</keyword>
<dbReference type="Pfam" id="PF19265">
    <property type="entry name" value="DUF5908"/>
    <property type="match status" value="1"/>
</dbReference>
<dbReference type="RefSeq" id="WP_274640124.1">
    <property type="nucleotide sequence ID" value="NZ_JAIWJY010000005.1"/>
</dbReference>
<dbReference type="Proteomes" id="UP001149303">
    <property type="component" value="Unassembled WGS sequence"/>
</dbReference>
<protein>
    <submittedName>
        <fullName evidence="1">DUF5908 family protein</fullName>
    </submittedName>
</protein>
<sequence length="55" mass="6618">MPVEIRELVIKTEIRTETEKSTSFEEQDFNVLKEELINICKRMLSEGIKKTNYRR</sequence>
<comment type="caution">
    <text evidence="1">The sequence shown here is derived from an EMBL/GenBank/DDBJ whole genome shotgun (WGS) entry which is preliminary data.</text>
</comment>
<dbReference type="InterPro" id="IPR045459">
    <property type="entry name" value="DUF5908"/>
</dbReference>
<name>A0A9X4IQJ0_9FLAO</name>
<accession>A0A9X4IQJ0</accession>
<dbReference type="EMBL" id="JAIWJY010000005">
    <property type="protein sequence ID" value="MDE1206982.1"/>
    <property type="molecule type" value="Genomic_DNA"/>
</dbReference>
<organism evidence="1 2">
    <name type="scientific">Tenacibaculum larymnensis</name>
    <dbReference type="NCBI Taxonomy" id="2878201"/>
    <lineage>
        <taxon>Bacteria</taxon>
        <taxon>Pseudomonadati</taxon>
        <taxon>Bacteroidota</taxon>
        <taxon>Flavobacteriia</taxon>
        <taxon>Flavobacteriales</taxon>
        <taxon>Flavobacteriaceae</taxon>
        <taxon>Tenacibaculum</taxon>
    </lineage>
</organism>
<proteinExistence type="predicted"/>
<evidence type="ECO:0000313" key="2">
    <source>
        <dbReference type="Proteomes" id="UP001149303"/>
    </source>
</evidence>
<evidence type="ECO:0000313" key="1">
    <source>
        <dbReference type="EMBL" id="MDE1206982.1"/>
    </source>
</evidence>
<gene>
    <name evidence="1" type="ORF">LCI24_09250</name>
</gene>
<dbReference type="AlphaFoldDB" id="A0A9X4IQJ0"/>
<reference evidence="1" key="1">
    <citation type="submission" date="2021-09" db="EMBL/GenBank/DDBJ databases">
        <authorList>
            <person name="Smyrli M."/>
        </authorList>
    </citation>
    <scope>NUCLEOTIDE SEQUENCE</scope>
    <source>
        <strain evidence="1">LAR25</strain>
    </source>
</reference>